<sequence>MFGFTEIERYGDLRRLTNKWYRKRGVAFGDSITVGYLTTNGGYTAYVKQALVLTAYDNFAISGTPMANGTAQNGGVGTNGTIKTKNFATTNYDFVTIASGTNDFKLNVPLGTLGVMGDTTFDTNTFYGAYRDAIEYMLGQSPTMKIILLTPLQRDNSSYDVNYTNTAGAKLIDYVNAIKNIGEMYSLRVIDQYRFSGISKKNLSTLTADGLHPNDVGAIYQGKYVTNELR</sequence>
<proteinExistence type="predicted"/>
<dbReference type="Proteomes" id="UP000013523">
    <property type="component" value="Chromosome"/>
</dbReference>
<dbReference type="CDD" id="cd00229">
    <property type="entry name" value="SGNH_hydrolase"/>
    <property type="match status" value="1"/>
</dbReference>
<dbReference type="RefSeq" id="WP_015615133.1">
    <property type="nucleotide sequence ID" value="NC_021182.1"/>
</dbReference>
<evidence type="ECO:0000313" key="2">
    <source>
        <dbReference type="EMBL" id="AGK96815.1"/>
    </source>
</evidence>
<organism evidence="2 3">
    <name type="scientific">Clostridium pasteurianum BC1</name>
    <dbReference type="NCBI Taxonomy" id="86416"/>
    <lineage>
        <taxon>Bacteria</taxon>
        <taxon>Bacillati</taxon>
        <taxon>Bacillota</taxon>
        <taxon>Clostridia</taxon>
        <taxon>Eubacteriales</taxon>
        <taxon>Clostridiaceae</taxon>
        <taxon>Clostridium</taxon>
    </lineage>
</organism>
<dbReference type="InterPro" id="IPR013830">
    <property type="entry name" value="SGNH_hydro"/>
</dbReference>
<evidence type="ECO:0000313" key="3">
    <source>
        <dbReference type="Proteomes" id="UP000013523"/>
    </source>
</evidence>
<accession>R4KB02</accession>
<feature type="domain" description="SGNH hydrolase-type esterase" evidence="1">
    <location>
        <begin position="27"/>
        <end position="217"/>
    </location>
</feature>
<dbReference type="GO" id="GO:0004622">
    <property type="term" value="F:phosphatidylcholine lysophospholipase activity"/>
    <property type="evidence" value="ECO:0007669"/>
    <property type="project" value="TreeGrafter"/>
</dbReference>
<reference evidence="2 3" key="1">
    <citation type="submission" date="2012-01" db="EMBL/GenBank/DDBJ databases">
        <title>Complete sequence of chromosome of Clostridium pasteurianum BC1.</title>
        <authorList>
            <consortium name="US DOE Joint Genome Institute"/>
            <person name="Lucas S."/>
            <person name="Han J."/>
            <person name="Lapidus A."/>
            <person name="Cheng J.-F."/>
            <person name="Goodwin L."/>
            <person name="Pitluck S."/>
            <person name="Peters L."/>
            <person name="Mikhailova N."/>
            <person name="Teshima H."/>
            <person name="Detter J.C."/>
            <person name="Han C."/>
            <person name="Tapia R."/>
            <person name="Land M."/>
            <person name="Hauser L."/>
            <person name="Kyrpides N."/>
            <person name="Ivanova N."/>
            <person name="Pagani I."/>
            <person name="Dunn J."/>
            <person name="Taghavi S."/>
            <person name="Francis A."/>
            <person name="van der Lelie D."/>
            <person name="Woyke T."/>
        </authorList>
    </citation>
    <scope>NUCLEOTIDE SEQUENCE [LARGE SCALE GENOMIC DNA]</scope>
    <source>
        <strain evidence="2 3">BC1</strain>
    </source>
</reference>
<dbReference type="InterPro" id="IPR051532">
    <property type="entry name" value="Ester_Hydrolysis_Enzymes"/>
</dbReference>
<dbReference type="STRING" id="86416.Clopa_1915"/>
<dbReference type="PATRIC" id="fig|86416.3.peg.1886"/>
<dbReference type="InterPro" id="IPR036514">
    <property type="entry name" value="SGNH_hydro_sf"/>
</dbReference>
<dbReference type="Gene3D" id="3.40.50.1110">
    <property type="entry name" value="SGNH hydrolase"/>
    <property type="match status" value="1"/>
</dbReference>
<gene>
    <name evidence="2" type="ORF">Clopa_1915</name>
</gene>
<dbReference type="PANTHER" id="PTHR30383">
    <property type="entry name" value="THIOESTERASE 1/PROTEASE 1/LYSOPHOSPHOLIPASE L1"/>
    <property type="match status" value="1"/>
</dbReference>
<keyword evidence="3" id="KW-1185">Reference proteome</keyword>
<dbReference type="Pfam" id="PF13472">
    <property type="entry name" value="Lipase_GDSL_2"/>
    <property type="match status" value="1"/>
</dbReference>
<dbReference type="eggNOG" id="COG2755">
    <property type="taxonomic scope" value="Bacteria"/>
</dbReference>
<dbReference type="HOGENOM" id="CLU_104973_0_0_9"/>
<protein>
    <submittedName>
        <fullName evidence="2">Lysophospholipase L1-like esterase</fullName>
    </submittedName>
</protein>
<evidence type="ECO:0000259" key="1">
    <source>
        <dbReference type="Pfam" id="PF13472"/>
    </source>
</evidence>
<dbReference type="SUPFAM" id="SSF52266">
    <property type="entry name" value="SGNH hydrolase"/>
    <property type="match status" value="1"/>
</dbReference>
<dbReference type="EMBL" id="CP003261">
    <property type="protein sequence ID" value="AGK96815.1"/>
    <property type="molecule type" value="Genomic_DNA"/>
</dbReference>
<dbReference type="OrthoDB" id="9777593at2"/>
<dbReference type="PANTHER" id="PTHR30383:SF5">
    <property type="entry name" value="SGNH HYDROLASE-TYPE ESTERASE DOMAIN-CONTAINING PROTEIN"/>
    <property type="match status" value="1"/>
</dbReference>
<dbReference type="KEGG" id="cpas:Clopa_1915"/>
<dbReference type="AlphaFoldDB" id="R4KB02"/>
<name>R4KB02_CLOPA</name>